<dbReference type="SFLD" id="SFLDG01129">
    <property type="entry name" value="C1.5:_HAD__Beta-PGM__Phosphata"/>
    <property type="match status" value="1"/>
</dbReference>
<dbReference type="OrthoDB" id="9809962at2"/>
<dbReference type="InterPro" id="IPR050155">
    <property type="entry name" value="HAD-like_hydrolase_sf"/>
</dbReference>
<dbReference type="Gene3D" id="3.40.50.1000">
    <property type="entry name" value="HAD superfamily/HAD-like"/>
    <property type="match status" value="1"/>
</dbReference>
<dbReference type="PATRIC" id="fig|1453497.3.peg.1358"/>
<dbReference type="InterPro" id="IPR041492">
    <property type="entry name" value="HAD_2"/>
</dbReference>
<organism evidence="1 2">
    <name type="scientific">Kosmotoga arenicorallina S304</name>
    <dbReference type="NCBI Taxonomy" id="1453497"/>
    <lineage>
        <taxon>Bacteria</taxon>
        <taxon>Thermotogati</taxon>
        <taxon>Thermotogota</taxon>
        <taxon>Thermotogae</taxon>
        <taxon>Kosmotogales</taxon>
        <taxon>Kosmotogaceae</taxon>
        <taxon>Kosmotoga</taxon>
    </lineage>
</organism>
<dbReference type="RefSeq" id="WP_068346144.1">
    <property type="nucleotide sequence ID" value="NZ_JFHK01000004.1"/>
</dbReference>
<reference evidence="1 2" key="1">
    <citation type="submission" date="2014-02" db="EMBL/GenBank/DDBJ databases">
        <title>Kosmotoga genome sequencing.</title>
        <authorList>
            <person name="Pollo S.M."/>
            <person name="Charchuk R."/>
            <person name="Nesbo C.L."/>
        </authorList>
    </citation>
    <scope>NUCLEOTIDE SEQUENCE [LARGE SCALE GENOMIC DNA]</scope>
    <source>
        <strain evidence="1 2">S304</strain>
    </source>
</reference>
<comment type="caution">
    <text evidence="1">The sequence shown here is derived from an EMBL/GenBank/DDBJ whole genome shotgun (WGS) entry which is preliminary data.</text>
</comment>
<name>A0A176K1W9_9BACT</name>
<dbReference type="Proteomes" id="UP000077339">
    <property type="component" value="Unassembled WGS sequence"/>
</dbReference>
<gene>
    <name evidence="1" type="ORF">AT15_06805</name>
</gene>
<evidence type="ECO:0008006" key="3">
    <source>
        <dbReference type="Google" id="ProtNLM"/>
    </source>
</evidence>
<keyword evidence="2" id="KW-1185">Reference proteome</keyword>
<proteinExistence type="predicted"/>
<protein>
    <recommendedName>
        <fullName evidence="3">HAD family hydrolase</fullName>
    </recommendedName>
</protein>
<dbReference type="GO" id="GO:0006281">
    <property type="term" value="P:DNA repair"/>
    <property type="evidence" value="ECO:0007669"/>
    <property type="project" value="TreeGrafter"/>
</dbReference>
<evidence type="ECO:0000313" key="1">
    <source>
        <dbReference type="EMBL" id="OAA31200.1"/>
    </source>
</evidence>
<dbReference type="STRING" id="1453497.AT15_06805"/>
<accession>A0A176K1W9</accession>
<dbReference type="GO" id="GO:0008967">
    <property type="term" value="F:phosphoglycolate phosphatase activity"/>
    <property type="evidence" value="ECO:0007669"/>
    <property type="project" value="TreeGrafter"/>
</dbReference>
<dbReference type="EMBL" id="JFHK01000004">
    <property type="protein sequence ID" value="OAA31200.1"/>
    <property type="molecule type" value="Genomic_DNA"/>
</dbReference>
<dbReference type="AlphaFoldDB" id="A0A176K1W9"/>
<evidence type="ECO:0000313" key="2">
    <source>
        <dbReference type="Proteomes" id="UP000077339"/>
    </source>
</evidence>
<dbReference type="InterPro" id="IPR023214">
    <property type="entry name" value="HAD_sf"/>
</dbReference>
<dbReference type="SUPFAM" id="SSF56784">
    <property type="entry name" value="HAD-like"/>
    <property type="match status" value="1"/>
</dbReference>
<dbReference type="SFLD" id="SFLDS00003">
    <property type="entry name" value="Haloacid_Dehalogenase"/>
    <property type="match status" value="1"/>
</dbReference>
<dbReference type="Pfam" id="PF13419">
    <property type="entry name" value="HAD_2"/>
    <property type="match status" value="1"/>
</dbReference>
<sequence>MVFCYLFDLDGTLTENSDEEFIQTYFGLISKYVGDSMQTEKIKRAIFSSLKALVGKDDRRNNFDFFMDNFAKEIGSRNPDHWANFFMNFYNTTYNELRSFVKPRKRIIEVVEKLKKQGHKIVLATNPIFPAVAIEKRIRWIGLNPEVFDYITSMENSFSVKPSIEYYRYILEMIGFPPERSIMVGNDAVLDGICAKAGIQFVDISSIEKIICDKSN</sequence>
<dbReference type="PANTHER" id="PTHR43434:SF1">
    <property type="entry name" value="PHOSPHOGLYCOLATE PHOSPHATASE"/>
    <property type="match status" value="1"/>
</dbReference>
<dbReference type="InterPro" id="IPR036412">
    <property type="entry name" value="HAD-like_sf"/>
</dbReference>
<dbReference type="PANTHER" id="PTHR43434">
    <property type="entry name" value="PHOSPHOGLYCOLATE PHOSPHATASE"/>
    <property type="match status" value="1"/>
</dbReference>